<comment type="cofactor">
    <cofactor evidence="1">
        <name>FAD</name>
        <dbReference type="ChEBI" id="CHEBI:57692"/>
    </cofactor>
</comment>
<keyword evidence="4" id="KW-0560">Oxidoreductase</keyword>
<dbReference type="GO" id="GO:0071949">
    <property type="term" value="F:FAD binding"/>
    <property type="evidence" value="ECO:0007669"/>
    <property type="project" value="InterPro"/>
</dbReference>
<dbReference type="Gene3D" id="3.30.70.2190">
    <property type="match status" value="1"/>
</dbReference>
<dbReference type="STRING" id="76731.RD2015_4479"/>
<keyword evidence="6" id="KW-1185">Reference proteome</keyword>
<dbReference type="InterPro" id="IPR016169">
    <property type="entry name" value="FAD-bd_PCMH_sub2"/>
</dbReference>
<dbReference type="SUPFAM" id="SSF56176">
    <property type="entry name" value="FAD-binding/transporter-associated domain-like"/>
    <property type="match status" value="1"/>
</dbReference>
<evidence type="ECO:0000313" key="5">
    <source>
        <dbReference type="EMBL" id="ALV08920.1"/>
    </source>
</evidence>
<evidence type="ECO:0000313" key="6">
    <source>
        <dbReference type="Proteomes" id="UP000060699"/>
    </source>
</evidence>
<accession>A0A0U3CJY6</accession>
<dbReference type="Gene3D" id="3.30.43.10">
    <property type="entry name" value="Uridine Diphospho-n-acetylenolpyruvylglucosamine Reductase, domain 2"/>
    <property type="match status" value="1"/>
</dbReference>
<evidence type="ECO:0000256" key="4">
    <source>
        <dbReference type="ARBA" id="ARBA00023002"/>
    </source>
</evidence>
<protein>
    <submittedName>
        <fullName evidence="5">Putative D-lactate dehydrogenase</fullName>
    </submittedName>
</protein>
<dbReference type="InterPro" id="IPR016166">
    <property type="entry name" value="FAD-bd_PCMH"/>
</dbReference>
<evidence type="ECO:0000256" key="2">
    <source>
        <dbReference type="ARBA" id="ARBA00022630"/>
    </source>
</evidence>
<keyword evidence="3" id="KW-0274">FAD</keyword>
<dbReference type="InterPro" id="IPR051264">
    <property type="entry name" value="FAD-oxidored/transferase_4"/>
</dbReference>
<evidence type="ECO:0000256" key="1">
    <source>
        <dbReference type="ARBA" id="ARBA00001974"/>
    </source>
</evidence>
<dbReference type="RefSeq" id="WP_058936788.1">
    <property type="nucleotide sequence ID" value="NZ_CP013729.1"/>
</dbReference>
<dbReference type="Gene3D" id="3.30.465.10">
    <property type="match status" value="1"/>
</dbReference>
<name>A0A0U3CJY6_9BURK</name>
<dbReference type="AlphaFoldDB" id="A0A0U3CJY6"/>
<dbReference type="InterPro" id="IPR004113">
    <property type="entry name" value="FAD-bd_oxidored_4_C"/>
</dbReference>
<keyword evidence="2" id="KW-0285">Flavoprotein</keyword>
<dbReference type="InterPro" id="IPR016164">
    <property type="entry name" value="FAD-linked_Oxase-like_C"/>
</dbReference>
<sequence length="469" mass="50229">MLSALLAQARGLCGDAQVQAGDGIEARYLQPARYGAGQAAGMVRPATVTEVSALMTLAAEHGARVIAQGAHTGLVRAGTPTDASRDLLLSTERLKQVFELDLLDRTVRLSAGFRLSELNERLAEHGLWFPVDLSADPSIGGMLAHNTGGTRMLRYGDVRANTLGLEVVLAEPAGQVLRCGQGLQKDNSALALGHLFIGSSGSLGVITEATLKLSPLPRQRAVALVAPSGLGPVFPLYQTVMQRWGVLVSAFEGISRAALEAGLHGQDPSRWFSGTLPDYALLIELSSELPAEQLDLNGLLQGWLESEFESGRVADAVLDADEAIWGLRHRISEGLRAQGKVIGLDLSLPRRAFMVFREEGSAWLALHHPQMRLADFGHLGDGGMHFNMVWPTEAGPLAPAQELALREGLYRLVAAHGGSISAEHGVGPQLQQAYAAHWRQVSPATLEWAKRVQVLFDPHGRLGSTHWGG</sequence>
<dbReference type="GO" id="GO:0016491">
    <property type="term" value="F:oxidoreductase activity"/>
    <property type="evidence" value="ECO:0007669"/>
    <property type="project" value="UniProtKB-KW"/>
</dbReference>
<dbReference type="PANTHER" id="PTHR43716">
    <property type="entry name" value="D-2-HYDROXYGLUTARATE DEHYDROGENASE, MITOCHONDRIAL"/>
    <property type="match status" value="1"/>
</dbReference>
<dbReference type="EMBL" id="CP013729">
    <property type="protein sequence ID" value="ALV08920.1"/>
    <property type="molecule type" value="Genomic_DNA"/>
</dbReference>
<organism evidence="5 6">
    <name type="scientific">Roseateles depolymerans</name>
    <dbReference type="NCBI Taxonomy" id="76731"/>
    <lineage>
        <taxon>Bacteria</taxon>
        <taxon>Pseudomonadati</taxon>
        <taxon>Pseudomonadota</taxon>
        <taxon>Betaproteobacteria</taxon>
        <taxon>Burkholderiales</taxon>
        <taxon>Sphaerotilaceae</taxon>
        <taxon>Roseateles</taxon>
    </lineage>
</organism>
<dbReference type="InterPro" id="IPR006094">
    <property type="entry name" value="Oxid_FAD_bind_N"/>
</dbReference>
<reference evidence="5 6" key="1">
    <citation type="submission" date="2015-12" db="EMBL/GenBank/DDBJ databases">
        <title>Complete genome of Roseateles depolymerans KCTC 42856.</title>
        <authorList>
            <person name="Kim K.M."/>
        </authorList>
    </citation>
    <scope>NUCLEOTIDE SEQUENCE [LARGE SCALE GENOMIC DNA]</scope>
    <source>
        <strain evidence="5 6">KCTC 42856</strain>
    </source>
</reference>
<dbReference type="KEGG" id="rdp:RD2015_4479"/>
<dbReference type="Gene3D" id="3.30.70.2740">
    <property type="match status" value="1"/>
</dbReference>
<gene>
    <name evidence="5" type="ORF">RD2015_4479</name>
</gene>
<dbReference type="InterPro" id="IPR016167">
    <property type="entry name" value="FAD-bd_PCMH_sub1"/>
</dbReference>
<evidence type="ECO:0000256" key="3">
    <source>
        <dbReference type="ARBA" id="ARBA00022827"/>
    </source>
</evidence>
<dbReference type="InterPro" id="IPR036318">
    <property type="entry name" value="FAD-bd_PCMH-like_sf"/>
</dbReference>
<dbReference type="PROSITE" id="PS51387">
    <property type="entry name" value="FAD_PCMH"/>
    <property type="match status" value="1"/>
</dbReference>
<dbReference type="OrthoDB" id="8712194at2"/>
<dbReference type="Pfam" id="PF02913">
    <property type="entry name" value="FAD-oxidase_C"/>
    <property type="match status" value="1"/>
</dbReference>
<dbReference type="PANTHER" id="PTHR43716:SF1">
    <property type="entry name" value="D-2-HYDROXYGLUTARATE DEHYDROGENASE, MITOCHONDRIAL"/>
    <property type="match status" value="1"/>
</dbReference>
<dbReference type="Proteomes" id="UP000060699">
    <property type="component" value="Chromosome"/>
</dbReference>
<dbReference type="SUPFAM" id="SSF55103">
    <property type="entry name" value="FAD-linked oxidases, C-terminal domain"/>
    <property type="match status" value="1"/>
</dbReference>
<dbReference type="Pfam" id="PF01565">
    <property type="entry name" value="FAD_binding_4"/>
    <property type="match status" value="1"/>
</dbReference>
<proteinExistence type="predicted"/>
<dbReference type="GO" id="GO:0022904">
    <property type="term" value="P:respiratory electron transport chain"/>
    <property type="evidence" value="ECO:0007669"/>
    <property type="project" value="TreeGrafter"/>
</dbReference>